<keyword evidence="3" id="KW-1185">Reference proteome</keyword>
<name>A0A7R8H499_LEPSM</name>
<feature type="compositionally biased region" description="Acidic residues" evidence="1">
    <location>
        <begin position="176"/>
        <end position="185"/>
    </location>
</feature>
<dbReference type="EMBL" id="HG994593">
    <property type="protein sequence ID" value="CAF2846510.1"/>
    <property type="molecule type" value="Genomic_DNA"/>
</dbReference>
<sequence>MPVYWSETKKPDSEEDHYIIQRPREKEDSFSVSSLILQTTKSSDSGRYECNPSNTAPASIFIHILNGESPDALQTSGLSTFSMSPMTVHLILFNVEMVPIHLIRTHILEFESGKEEQDDEGAGVEGGSECEVEEEEEEDEKMKEDQYLRPKAKRTWKSQLLPKMKKKCKYRRDENNCDEDCDNSDEESKQSPKK</sequence>
<dbReference type="InterPro" id="IPR007110">
    <property type="entry name" value="Ig-like_dom"/>
</dbReference>
<dbReference type="GO" id="GO:0050808">
    <property type="term" value="P:synapse organization"/>
    <property type="evidence" value="ECO:0007669"/>
    <property type="project" value="TreeGrafter"/>
</dbReference>
<dbReference type="InterPro" id="IPR037448">
    <property type="entry name" value="Zig-8"/>
</dbReference>
<dbReference type="Proteomes" id="UP000675881">
    <property type="component" value="Chromosome 14"/>
</dbReference>
<gene>
    <name evidence="2" type="ORF">LSAA_4587</name>
</gene>
<dbReference type="AlphaFoldDB" id="A0A7R8H499"/>
<dbReference type="InterPro" id="IPR013783">
    <property type="entry name" value="Ig-like_fold"/>
</dbReference>
<dbReference type="PANTHER" id="PTHR23279">
    <property type="entry name" value="DEFECTIVE PROBOSCIS EXTENSION RESPONSE DPR -RELATED"/>
    <property type="match status" value="1"/>
</dbReference>
<dbReference type="GO" id="GO:0032589">
    <property type="term" value="C:neuron projection membrane"/>
    <property type="evidence" value="ECO:0007669"/>
    <property type="project" value="TreeGrafter"/>
</dbReference>
<dbReference type="PROSITE" id="PS50835">
    <property type="entry name" value="IG_LIKE"/>
    <property type="match status" value="1"/>
</dbReference>
<evidence type="ECO:0000313" key="3">
    <source>
        <dbReference type="Proteomes" id="UP000675881"/>
    </source>
</evidence>
<feature type="compositionally biased region" description="Acidic residues" evidence="1">
    <location>
        <begin position="116"/>
        <end position="139"/>
    </location>
</feature>
<accession>A0A7R8H499</accession>
<proteinExistence type="predicted"/>
<feature type="region of interest" description="Disordered" evidence="1">
    <location>
        <begin position="113"/>
        <end position="149"/>
    </location>
</feature>
<dbReference type="PANTHER" id="PTHR23279:SF36">
    <property type="entry name" value="DEFECTIVE PROBOSCIS EXTENSION RESPONSE 9, ISOFORM A"/>
    <property type="match status" value="1"/>
</dbReference>
<protein>
    <submittedName>
        <fullName evidence="2">(salmon louse) hypothetical protein</fullName>
    </submittedName>
</protein>
<evidence type="ECO:0000256" key="1">
    <source>
        <dbReference type="SAM" id="MobiDB-lite"/>
    </source>
</evidence>
<evidence type="ECO:0000313" key="2">
    <source>
        <dbReference type="EMBL" id="CAF2846510.1"/>
    </source>
</evidence>
<reference evidence="2" key="1">
    <citation type="submission" date="2021-02" db="EMBL/GenBank/DDBJ databases">
        <authorList>
            <person name="Bekaert M."/>
        </authorList>
    </citation>
    <scope>NUCLEOTIDE SEQUENCE</scope>
    <source>
        <strain evidence="2">IoA-00</strain>
    </source>
</reference>
<organism evidence="2 3">
    <name type="scientific">Lepeophtheirus salmonis</name>
    <name type="common">Salmon louse</name>
    <name type="synonym">Caligus salmonis</name>
    <dbReference type="NCBI Taxonomy" id="72036"/>
    <lineage>
        <taxon>Eukaryota</taxon>
        <taxon>Metazoa</taxon>
        <taxon>Ecdysozoa</taxon>
        <taxon>Arthropoda</taxon>
        <taxon>Crustacea</taxon>
        <taxon>Multicrustacea</taxon>
        <taxon>Hexanauplia</taxon>
        <taxon>Copepoda</taxon>
        <taxon>Siphonostomatoida</taxon>
        <taxon>Caligidae</taxon>
        <taxon>Lepeophtheirus</taxon>
    </lineage>
</organism>
<feature type="region of interest" description="Disordered" evidence="1">
    <location>
        <begin position="166"/>
        <end position="194"/>
    </location>
</feature>
<dbReference type="Gene3D" id="2.60.40.10">
    <property type="entry name" value="Immunoglobulins"/>
    <property type="match status" value="1"/>
</dbReference>
<dbReference type="OrthoDB" id="190835at2759"/>